<keyword evidence="12" id="KW-1185">Reference proteome</keyword>
<dbReference type="PANTHER" id="PTHR32235">
    <property type="entry name" value="NON-HOMOLOGOUS END-JOINING FACTOR 1"/>
    <property type="match status" value="1"/>
</dbReference>
<dbReference type="AlphaFoldDB" id="A0A8H6RJ85"/>
<evidence type="ECO:0000256" key="1">
    <source>
        <dbReference type="ARBA" id="ARBA00004123"/>
    </source>
</evidence>
<feature type="compositionally biased region" description="Low complexity" evidence="8">
    <location>
        <begin position="289"/>
        <end position="300"/>
    </location>
</feature>
<dbReference type="InterPro" id="IPR038051">
    <property type="entry name" value="XRCC4-like_N_sf"/>
</dbReference>
<comment type="caution">
    <text evidence="11">The sequence shown here is derived from an EMBL/GenBank/DDBJ whole genome shotgun (WGS) entry which is preliminary data.</text>
</comment>
<keyword evidence="4" id="KW-0234">DNA repair</keyword>
<feature type="compositionally biased region" description="Basic and acidic residues" evidence="8">
    <location>
        <begin position="406"/>
        <end position="447"/>
    </location>
</feature>
<dbReference type="Proteomes" id="UP000660729">
    <property type="component" value="Unassembled WGS sequence"/>
</dbReference>
<dbReference type="GO" id="GO:0006303">
    <property type="term" value="P:double-strand break repair via nonhomologous end joining"/>
    <property type="evidence" value="ECO:0007669"/>
    <property type="project" value="TreeGrafter"/>
</dbReference>
<dbReference type="OrthoDB" id="2155935at2759"/>
<dbReference type="GO" id="GO:0032807">
    <property type="term" value="C:DNA ligase IV complex"/>
    <property type="evidence" value="ECO:0007669"/>
    <property type="project" value="TreeGrafter"/>
</dbReference>
<evidence type="ECO:0000313" key="12">
    <source>
        <dbReference type="Proteomes" id="UP000660729"/>
    </source>
</evidence>
<evidence type="ECO:0000259" key="10">
    <source>
        <dbReference type="Pfam" id="PF21928"/>
    </source>
</evidence>
<dbReference type="InterPro" id="IPR015381">
    <property type="entry name" value="XLF-like_N"/>
</dbReference>
<evidence type="ECO:0000256" key="2">
    <source>
        <dbReference type="ARBA" id="ARBA00022763"/>
    </source>
</evidence>
<evidence type="ECO:0000256" key="7">
    <source>
        <dbReference type="ARBA" id="ARBA00044529"/>
    </source>
</evidence>
<proteinExistence type="inferred from homology"/>
<dbReference type="Gene3D" id="2.170.210.10">
    <property type="entry name" value="DNA double-strand break repair and VJ recombination XRCC4, N-terminal"/>
    <property type="match status" value="1"/>
</dbReference>
<dbReference type="Pfam" id="PF21928">
    <property type="entry name" value="XLF_CC"/>
    <property type="match status" value="1"/>
</dbReference>
<feature type="domain" description="XLF-like N-terminal" evidence="9">
    <location>
        <begin position="6"/>
        <end position="122"/>
    </location>
</feature>
<evidence type="ECO:0000256" key="5">
    <source>
        <dbReference type="ARBA" id="ARBA00023242"/>
    </source>
</evidence>
<feature type="domain" description="XLF-like coiled-coil region" evidence="10">
    <location>
        <begin position="129"/>
        <end position="180"/>
    </location>
</feature>
<comment type="subcellular location">
    <subcellularLocation>
        <location evidence="1">Nucleus</location>
    </subcellularLocation>
</comment>
<organism evidence="11 12">
    <name type="scientific">Pseudocercospora fuligena</name>
    <dbReference type="NCBI Taxonomy" id="685502"/>
    <lineage>
        <taxon>Eukaryota</taxon>
        <taxon>Fungi</taxon>
        <taxon>Dikarya</taxon>
        <taxon>Ascomycota</taxon>
        <taxon>Pezizomycotina</taxon>
        <taxon>Dothideomycetes</taxon>
        <taxon>Dothideomycetidae</taxon>
        <taxon>Mycosphaerellales</taxon>
        <taxon>Mycosphaerellaceae</taxon>
        <taxon>Pseudocercospora</taxon>
    </lineage>
</organism>
<evidence type="ECO:0000256" key="8">
    <source>
        <dbReference type="SAM" id="MobiDB-lite"/>
    </source>
</evidence>
<dbReference type="Pfam" id="PF09302">
    <property type="entry name" value="XLF"/>
    <property type="match status" value="1"/>
</dbReference>
<reference evidence="11" key="1">
    <citation type="submission" date="2020-04" db="EMBL/GenBank/DDBJ databases">
        <title>Draft genome resource of the tomato pathogen Pseudocercospora fuligena.</title>
        <authorList>
            <person name="Zaccaron A."/>
        </authorList>
    </citation>
    <scope>NUCLEOTIDE SEQUENCE</scope>
    <source>
        <strain evidence="11">PF001</strain>
    </source>
</reference>
<keyword evidence="2" id="KW-0227">DNA damage</keyword>
<dbReference type="CDD" id="cd22285">
    <property type="entry name" value="HD_XLF_N"/>
    <property type="match status" value="1"/>
</dbReference>
<sequence>MVIDRPWKALVLPESYPPLWLKARLDSRHAAIELTDLNRIWGMQMSKPELVRDARDQSCSIDPGEDSEQYDQFLSKVESALNGQKRTTLNLRPGDAQDWISLDVSAPLPGSLPTFRWRIELRPRNEPGSTAIESQLLTPFLLYTSHLRLQMQQLVEELGQKDRVIAKITDKLETTGNDLTQVFPGVSNVKTHRKTSQRSQLASHIRGLADFDEKAWKDQTIKVVDTDLPADEIDQILAELPQPGPTSKRKDNSGAWYRDGEVTEPNGKAQTEAHAPIDALRGKSKSKSKSATPPTSPAAALETAQDSPPKRRGKLGTFGVSKKSGSPAPQEADPDPEPLESPAKTARAKLGAFGGNSKRKASPVPEDENDQGQAIASPRKGKLGTFGGSKAENEAPPSHSAEAQETEDRQSRAPVKEEHVEQPSRETSEERANRQRDKLKTQIEDQSKAPAKKKSRF</sequence>
<evidence type="ECO:0000313" key="11">
    <source>
        <dbReference type="EMBL" id="KAF7191046.1"/>
    </source>
</evidence>
<dbReference type="PANTHER" id="PTHR32235:SF1">
    <property type="entry name" value="NON-HOMOLOGOUS END-JOINING FACTOR 1"/>
    <property type="match status" value="1"/>
</dbReference>
<evidence type="ECO:0000256" key="3">
    <source>
        <dbReference type="ARBA" id="ARBA00023125"/>
    </source>
</evidence>
<keyword evidence="5" id="KW-0539">Nucleus</keyword>
<evidence type="ECO:0000256" key="4">
    <source>
        <dbReference type="ARBA" id="ARBA00023204"/>
    </source>
</evidence>
<feature type="region of interest" description="Disordered" evidence="8">
    <location>
        <begin position="237"/>
        <end position="457"/>
    </location>
</feature>
<comment type="similarity">
    <text evidence="6">Belongs to the XRCC4-XLF family. XLF subfamily.</text>
</comment>
<dbReference type="EMBL" id="JABCIY010000161">
    <property type="protein sequence ID" value="KAF7191046.1"/>
    <property type="molecule type" value="Genomic_DNA"/>
</dbReference>
<dbReference type="InterPro" id="IPR052287">
    <property type="entry name" value="NHEJ_factor"/>
</dbReference>
<dbReference type="InterPro" id="IPR053829">
    <property type="entry name" value="XLF-like_CC"/>
</dbReference>
<dbReference type="GO" id="GO:0045027">
    <property type="term" value="F:DNA end binding"/>
    <property type="evidence" value="ECO:0007669"/>
    <property type="project" value="TreeGrafter"/>
</dbReference>
<keyword evidence="3" id="KW-0238">DNA-binding</keyword>
<gene>
    <name evidence="11" type="ORF">HII31_07561</name>
</gene>
<evidence type="ECO:0000259" key="9">
    <source>
        <dbReference type="Pfam" id="PF09302"/>
    </source>
</evidence>
<protein>
    <recommendedName>
        <fullName evidence="7">Non-homologous end-joining factor 1</fullName>
    </recommendedName>
</protein>
<name>A0A8H6RJ85_9PEZI</name>
<accession>A0A8H6RJ85</accession>
<evidence type="ECO:0000256" key="6">
    <source>
        <dbReference type="ARBA" id="ARBA00025747"/>
    </source>
</evidence>